<organism evidence="1 2">
    <name type="scientific">Ixodes persulcatus</name>
    <name type="common">Taiga tick</name>
    <dbReference type="NCBI Taxonomy" id="34615"/>
    <lineage>
        <taxon>Eukaryota</taxon>
        <taxon>Metazoa</taxon>
        <taxon>Ecdysozoa</taxon>
        <taxon>Arthropoda</taxon>
        <taxon>Chelicerata</taxon>
        <taxon>Arachnida</taxon>
        <taxon>Acari</taxon>
        <taxon>Parasitiformes</taxon>
        <taxon>Ixodida</taxon>
        <taxon>Ixodoidea</taxon>
        <taxon>Ixodidae</taxon>
        <taxon>Ixodinae</taxon>
        <taxon>Ixodes</taxon>
    </lineage>
</organism>
<reference evidence="1 2" key="1">
    <citation type="journal article" date="2020" name="Cell">
        <title>Large-Scale Comparative Analyses of Tick Genomes Elucidate Their Genetic Diversity and Vector Capacities.</title>
        <authorList>
            <consortium name="Tick Genome and Microbiome Consortium (TIGMIC)"/>
            <person name="Jia N."/>
            <person name="Wang J."/>
            <person name="Shi W."/>
            <person name="Du L."/>
            <person name="Sun Y."/>
            <person name="Zhan W."/>
            <person name="Jiang J.F."/>
            <person name="Wang Q."/>
            <person name="Zhang B."/>
            <person name="Ji P."/>
            <person name="Bell-Sakyi L."/>
            <person name="Cui X.M."/>
            <person name="Yuan T.T."/>
            <person name="Jiang B.G."/>
            <person name="Yang W.F."/>
            <person name="Lam T.T."/>
            <person name="Chang Q.C."/>
            <person name="Ding S.J."/>
            <person name="Wang X.J."/>
            <person name="Zhu J.G."/>
            <person name="Ruan X.D."/>
            <person name="Zhao L."/>
            <person name="Wei J.T."/>
            <person name="Ye R.Z."/>
            <person name="Que T.C."/>
            <person name="Du C.H."/>
            <person name="Zhou Y.H."/>
            <person name="Cheng J.X."/>
            <person name="Dai P.F."/>
            <person name="Guo W.B."/>
            <person name="Han X.H."/>
            <person name="Huang E.J."/>
            <person name="Li L.F."/>
            <person name="Wei W."/>
            <person name="Gao Y.C."/>
            <person name="Liu J.Z."/>
            <person name="Shao H.Z."/>
            <person name="Wang X."/>
            <person name="Wang C.C."/>
            <person name="Yang T.C."/>
            <person name="Huo Q.B."/>
            <person name="Li W."/>
            <person name="Chen H.Y."/>
            <person name="Chen S.E."/>
            <person name="Zhou L.G."/>
            <person name="Ni X.B."/>
            <person name="Tian J.H."/>
            <person name="Sheng Y."/>
            <person name="Liu T."/>
            <person name="Pan Y.S."/>
            <person name="Xia L.Y."/>
            <person name="Li J."/>
            <person name="Zhao F."/>
            <person name="Cao W.C."/>
        </authorList>
    </citation>
    <scope>NUCLEOTIDE SEQUENCE [LARGE SCALE GENOMIC DNA]</scope>
    <source>
        <strain evidence="1">Iper-2018</strain>
    </source>
</reference>
<dbReference type="EMBL" id="JABSTQ010005469">
    <property type="protein sequence ID" value="KAG0439250.1"/>
    <property type="molecule type" value="Genomic_DNA"/>
</dbReference>
<proteinExistence type="predicted"/>
<gene>
    <name evidence="1" type="ORF">HPB47_016706</name>
</gene>
<accession>A0AC60QRE8</accession>
<protein>
    <submittedName>
        <fullName evidence="1">Uncharacterized protein</fullName>
    </submittedName>
</protein>
<sequence>MVVLSNSMIVMAVCMIALRCLGSCGASSSQDVTINYRLLFHTYTVSSWIVFGAVAAGAVVVLTSDFNIDGGVDDMSAFAENYRTILNDFLAENMIKAAEITFGDLKNRLEFHQYVFGAALHFFTESTGRRPPTPVFADSMASLDHPEAPVNVPQPEDVDLQATETSAGQPGSLSLTGNTAAAPAAAVAAPPSIIIRPQTNPFAPLMDLEHAQHEERKLLNLSSNLVTLHQIQTGTILTPYLLQRFRQHSSSHREKGSGAATTNLPGGHVDAAAFSIEVEDLFYSVLHEGVFVPVRECIEENGVIRSLFIKLFVIFVVISMCGMMGGFVLGYLNYDNSKSPLERNVLSNLAGYLLVM</sequence>
<keyword evidence="2" id="KW-1185">Reference proteome</keyword>
<evidence type="ECO:0000313" key="1">
    <source>
        <dbReference type="EMBL" id="KAG0439250.1"/>
    </source>
</evidence>
<evidence type="ECO:0000313" key="2">
    <source>
        <dbReference type="Proteomes" id="UP000805193"/>
    </source>
</evidence>
<comment type="caution">
    <text evidence="1">The sequence shown here is derived from an EMBL/GenBank/DDBJ whole genome shotgun (WGS) entry which is preliminary data.</text>
</comment>
<name>A0AC60QRE8_IXOPE</name>
<dbReference type="Proteomes" id="UP000805193">
    <property type="component" value="Unassembled WGS sequence"/>
</dbReference>